<feature type="transmembrane region" description="Helical" evidence="7">
    <location>
        <begin position="6"/>
        <end position="22"/>
    </location>
</feature>
<dbReference type="FunFam" id="3.30.565.10:FF:000006">
    <property type="entry name" value="Sensor histidine kinase WalK"/>
    <property type="match status" value="1"/>
</dbReference>
<dbReference type="CDD" id="cd00082">
    <property type="entry name" value="HisKA"/>
    <property type="match status" value="1"/>
</dbReference>
<protein>
    <recommendedName>
        <fullName evidence="2">histidine kinase</fullName>
        <ecNumber evidence="2">2.7.13.3</ecNumber>
    </recommendedName>
</protein>
<dbReference type="PANTHER" id="PTHR45453">
    <property type="entry name" value="PHOSPHATE REGULON SENSOR PROTEIN PHOR"/>
    <property type="match status" value="1"/>
</dbReference>
<keyword evidence="3" id="KW-0597">Phosphoprotein</keyword>
<proteinExistence type="predicted"/>
<dbReference type="InterPro" id="IPR050351">
    <property type="entry name" value="BphY/WalK/GraS-like"/>
</dbReference>
<dbReference type="InterPro" id="IPR005467">
    <property type="entry name" value="His_kinase_dom"/>
</dbReference>
<evidence type="ECO:0000313" key="9">
    <source>
        <dbReference type="EMBL" id="CAB4569139.1"/>
    </source>
</evidence>
<dbReference type="GO" id="GO:0005886">
    <property type="term" value="C:plasma membrane"/>
    <property type="evidence" value="ECO:0007669"/>
    <property type="project" value="TreeGrafter"/>
</dbReference>
<dbReference type="InterPro" id="IPR036097">
    <property type="entry name" value="HisK_dim/P_sf"/>
</dbReference>
<evidence type="ECO:0000256" key="5">
    <source>
        <dbReference type="ARBA" id="ARBA00022777"/>
    </source>
</evidence>
<keyword evidence="7" id="KW-0812">Transmembrane</keyword>
<dbReference type="Pfam" id="PF02518">
    <property type="entry name" value="HATPase_c"/>
    <property type="match status" value="1"/>
</dbReference>
<keyword evidence="7" id="KW-0472">Membrane</keyword>
<name>A0A6J6E1I7_9ZZZZ</name>
<dbReference type="InterPro" id="IPR003661">
    <property type="entry name" value="HisK_dim/P_dom"/>
</dbReference>
<evidence type="ECO:0000256" key="3">
    <source>
        <dbReference type="ARBA" id="ARBA00022553"/>
    </source>
</evidence>
<dbReference type="GO" id="GO:0004721">
    <property type="term" value="F:phosphoprotein phosphatase activity"/>
    <property type="evidence" value="ECO:0007669"/>
    <property type="project" value="TreeGrafter"/>
</dbReference>
<feature type="domain" description="Histidine kinase" evidence="8">
    <location>
        <begin position="151"/>
        <end position="367"/>
    </location>
</feature>
<dbReference type="EMBL" id="CAEZTU010000002">
    <property type="protein sequence ID" value="CAB4569139.1"/>
    <property type="molecule type" value="Genomic_DNA"/>
</dbReference>
<accession>A0A6J6E1I7</accession>
<evidence type="ECO:0000259" key="8">
    <source>
        <dbReference type="PROSITE" id="PS50109"/>
    </source>
</evidence>
<evidence type="ECO:0000256" key="6">
    <source>
        <dbReference type="ARBA" id="ARBA00023012"/>
    </source>
</evidence>
<evidence type="ECO:0000256" key="2">
    <source>
        <dbReference type="ARBA" id="ARBA00012438"/>
    </source>
</evidence>
<evidence type="ECO:0000256" key="4">
    <source>
        <dbReference type="ARBA" id="ARBA00022679"/>
    </source>
</evidence>
<dbReference type="PRINTS" id="PR00344">
    <property type="entry name" value="BCTRLSENSOR"/>
</dbReference>
<dbReference type="Pfam" id="PF00512">
    <property type="entry name" value="HisKA"/>
    <property type="match status" value="1"/>
</dbReference>
<gene>
    <name evidence="9" type="ORF">UFOPK1740_00076</name>
</gene>
<organism evidence="9">
    <name type="scientific">freshwater metagenome</name>
    <dbReference type="NCBI Taxonomy" id="449393"/>
    <lineage>
        <taxon>unclassified sequences</taxon>
        <taxon>metagenomes</taxon>
        <taxon>ecological metagenomes</taxon>
    </lineage>
</organism>
<dbReference type="CDD" id="cd00075">
    <property type="entry name" value="HATPase"/>
    <property type="match status" value="1"/>
</dbReference>
<dbReference type="GO" id="GO:0000155">
    <property type="term" value="F:phosphorelay sensor kinase activity"/>
    <property type="evidence" value="ECO:0007669"/>
    <property type="project" value="InterPro"/>
</dbReference>
<keyword evidence="6" id="KW-0902">Two-component regulatory system</keyword>
<keyword evidence="5" id="KW-0418">Kinase</keyword>
<dbReference type="SUPFAM" id="SSF55874">
    <property type="entry name" value="ATPase domain of HSP90 chaperone/DNA topoisomerase II/histidine kinase"/>
    <property type="match status" value="1"/>
</dbReference>
<dbReference type="PANTHER" id="PTHR45453:SF1">
    <property type="entry name" value="PHOSPHATE REGULON SENSOR PROTEIN PHOR"/>
    <property type="match status" value="1"/>
</dbReference>
<dbReference type="EC" id="2.7.13.3" evidence="2"/>
<keyword evidence="7" id="KW-1133">Transmembrane helix</keyword>
<evidence type="ECO:0000256" key="1">
    <source>
        <dbReference type="ARBA" id="ARBA00000085"/>
    </source>
</evidence>
<dbReference type="PROSITE" id="PS50109">
    <property type="entry name" value="HIS_KIN"/>
    <property type="match status" value="1"/>
</dbReference>
<dbReference type="AlphaFoldDB" id="A0A6J6E1I7"/>
<keyword evidence="4" id="KW-0808">Transferase</keyword>
<dbReference type="InterPro" id="IPR036890">
    <property type="entry name" value="HATPase_C_sf"/>
</dbReference>
<dbReference type="Gene3D" id="1.10.287.130">
    <property type="match status" value="1"/>
</dbReference>
<dbReference type="InterPro" id="IPR003594">
    <property type="entry name" value="HATPase_dom"/>
</dbReference>
<dbReference type="SUPFAM" id="SSF47384">
    <property type="entry name" value="Homodimeric domain of signal transducing histidine kinase"/>
    <property type="match status" value="1"/>
</dbReference>
<evidence type="ECO:0000256" key="7">
    <source>
        <dbReference type="SAM" id="Phobius"/>
    </source>
</evidence>
<dbReference type="SMART" id="SM00388">
    <property type="entry name" value="HisKA"/>
    <property type="match status" value="1"/>
</dbReference>
<dbReference type="Gene3D" id="3.30.565.10">
    <property type="entry name" value="Histidine kinase-like ATPase, C-terminal domain"/>
    <property type="match status" value="1"/>
</dbReference>
<dbReference type="SMART" id="SM00387">
    <property type="entry name" value="HATPase_c"/>
    <property type="match status" value="1"/>
</dbReference>
<sequence>MEIALGLIPGLVLGALFTYLWIKYQKDPEKSNAGTSSSRNQLLKLIQSLPDIVIWVDGDNRIKYASEVALSLNIARDEKIQIDSLESLISTARKVDEPITKKIKAKRPLGIAKLNLDTWVMRLERGEVLLWAQNNSIVSRVETVRRDFVANISHELKTPVGALSLLAEAIEEAGKDSETIQKFAKRIGPETKRLTNVIRDIIDLSQVQSDDPLATASPVEVDRVINDAIDAVQLLADLHSIEIVQVKSPDVKIMGDEYQLVMAVRNLLSNAITFSPANSRITVGAKLKDGVVEITVSDQGIGISLENQSRIFERFYRVDPARSRSTGGTGLGLAIVKHVCENHGGEVSVWSVQGQGSTFTMKFPQMEEESLIETKKEFSS</sequence>
<dbReference type="GO" id="GO:0016036">
    <property type="term" value="P:cellular response to phosphate starvation"/>
    <property type="evidence" value="ECO:0007669"/>
    <property type="project" value="TreeGrafter"/>
</dbReference>
<reference evidence="9" key="1">
    <citation type="submission" date="2020-05" db="EMBL/GenBank/DDBJ databases">
        <authorList>
            <person name="Chiriac C."/>
            <person name="Salcher M."/>
            <person name="Ghai R."/>
            <person name="Kavagutti S V."/>
        </authorList>
    </citation>
    <scope>NUCLEOTIDE SEQUENCE</scope>
</reference>
<dbReference type="InterPro" id="IPR004358">
    <property type="entry name" value="Sig_transdc_His_kin-like_C"/>
</dbReference>
<comment type="catalytic activity">
    <reaction evidence="1">
        <text>ATP + protein L-histidine = ADP + protein N-phospho-L-histidine.</text>
        <dbReference type="EC" id="2.7.13.3"/>
    </reaction>
</comment>